<name>A0A3M8AK41_9MICO</name>
<evidence type="ECO:0000256" key="1">
    <source>
        <dbReference type="ARBA" id="ARBA00023002"/>
    </source>
</evidence>
<dbReference type="GO" id="GO:0050660">
    <property type="term" value="F:flavin adenine dinucleotide binding"/>
    <property type="evidence" value="ECO:0007669"/>
    <property type="project" value="TreeGrafter"/>
</dbReference>
<proteinExistence type="predicted"/>
<dbReference type="PRINTS" id="PR00411">
    <property type="entry name" value="PNDRDTASEI"/>
</dbReference>
<dbReference type="RefSeq" id="WP_122935722.1">
    <property type="nucleotide sequence ID" value="NZ_JBHSNT010000003.1"/>
</dbReference>
<dbReference type="InterPro" id="IPR036188">
    <property type="entry name" value="FAD/NAD-bd_sf"/>
</dbReference>
<dbReference type="PANTHER" id="PTHR43539">
    <property type="entry name" value="FLAVIN-BINDING MONOOXYGENASE-LIKE PROTEIN (AFU_ORTHOLOGUE AFUA_4G09220)"/>
    <property type="match status" value="1"/>
</dbReference>
<sequence>MSTTVLDTAVIGAGAAGLTVGKRLADRGERFELFDDHARIGDTWRERYRSLRLFTPRPFLSLPGLRIDIGRFAYPTGAELADYLERYARHFRLPVRLSARVESLTAEPDGRFRLALTGGDEVLADHVIVTCGAHRIPTMPAFAAHLDPSIRQLHSLDYRGPEQLADGPVLVVGAANSGTDIALEAARNGHAVTLAGRHPGHVPVDIDKPLGNLMSGIFIRRLRGVTIDTEQGRAIKAHGLDHGVMLVRNKPHDLERAGVVQVGRVEGVDGGRPVLADGTVVDATTVVWCTGSLPDLGWIDIPGVVGDDGRPIEHRGLASGCRGLAFVGMPMQYSIASPTLMGMDRDAAYVVDALAAARAAAPMAAPGVTA</sequence>
<gene>
    <name evidence="2" type="ORF">EDM22_03775</name>
</gene>
<reference evidence="2 3" key="1">
    <citation type="submission" date="2018-10" db="EMBL/GenBank/DDBJ databases">
        <title>Isolation, diversity and antibacterial activity of antinobacteria from the wheat rhizosphere soil.</title>
        <authorList>
            <person name="Sun T."/>
        </authorList>
    </citation>
    <scope>NUCLEOTIDE SEQUENCE [LARGE SCALE GENOMIC DNA]</scope>
    <source>
        <strain evidence="2 3">SJ-23</strain>
    </source>
</reference>
<dbReference type="GO" id="GO:0004497">
    <property type="term" value="F:monooxygenase activity"/>
    <property type="evidence" value="ECO:0007669"/>
    <property type="project" value="TreeGrafter"/>
</dbReference>
<dbReference type="PANTHER" id="PTHR43539:SF78">
    <property type="entry name" value="FLAVIN-CONTAINING MONOOXYGENASE"/>
    <property type="match status" value="1"/>
</dbReference>
<dbReference type="EMBL" id="RHHB01000003">
    <property type="protein sequence ID" value="RNB51562.1"/>
    <property type="molecule type" value="Genomic_DNA"/>
</dbReference>
<dbReference type="Gene3D" id="3.50.50.60">
    <property type="entry name" value="FAD/NAD(P)-binding domain"/>
    <property type="match status" value="1"/>
</dbReference>
<dbReference type="AlphaFoldDB" id="A0A3M8AK41"/>
<dbReference type="SUPFAM" id="SSF51905">
    <property type="entry name" value="FAD/NAD(P)-binding domain"/>
    <property type="match status" value="2"/>
</dbReference>
<evidence type="ECO:0000313" key="3">
    <source>
        <dbReference type="Proteomes" id="UP000275048"/>
    </source>
</evidence>
<keyword evidence="3" id="KW-1185">Reference proteome</keyword>
<organism evidence="2 3">
    <name type="scientific">Agromyces tardus</name>
    <dbReference type="NCBI Taxonomy" id="2583849"/>
    <lineage>
        <taxon>Bacteria</taxon>
        <taxon>Bacillati</taxon>
        <taxon>Actinomycetota</taxon>
        <taxon>Actinomycetes</taxon>
        <taxon>Micrococcales</taxon>
        <taxon>Microbacteriaceae</taxon>
        <taxon>Agromyces</taxon>
    </lineage>
</organism>
<dbReference type="InterPro" id="IPR050982">
    <property type="entry name" value="Auxin_biosynth/cation_transpt"/>
</dbReference>
<dbReference type="OrthoDB" id="9808049at2"/>
<dbReference type="Pfam" id="PF13738">
    <property type="entry name" value="Pyr_redox_3"/>
    <property type="match status" value="1"/>
</dbReference>
<protein>
    <submittedName>
        <fullName evidence="2">Portal protein</fullName>
    </submittedName>
</protein>
<dbReference type="Proteomes" id="UP000275048">
    <property type="component" value="Unassembled WGS sequence"/>
</dbReference>
<keyword evidence="1" id="KW-0560">Oxidoreductase</keyword>
<accession>A0A3M8AK41</accession>
<evidence type="ECO:0000313" key="2">
    <source>
        <dbReference type="EMBL" id="RNB51562.1"/>
    </source>
</evidence>
<comment type="caution">
    <text evidence="2">The sequence shown here is derived from an EMBL/GenBank/DDBJ whole genome shotgun (WGS) entry which is preliminary data.</text>
</comment>